<evidence type="ECO:0000313" key="1">
    <source>
        <dbReference type="EMBL" id="GFC98422.1"/>
    </source>
</evidence>
<feature type="non-terminal residue" evidence="1">
    <location>
        <position position="213"/>
    </location>
</feature>
<reference evidence="1" key="1">
    <citation type="journal article" date="2019" name="Sci. Rep.">
        <title>Draft genome of Tanacetum cinerariifolium, the natural source of mosquito coil.</title>
        <authorList>
            <person name="Yamashiro T."/>
            <person name="Shiraishi A."/>
            <person name="Satake H."/>
            <person name="Nakayama K."/>
        </authorList>
    </citation>
    <scope>NUCLEOTIDE SEQUENCE</scope>
</reference>
<comment type="caution">
    <text evidence="1">The sequence shown here is derived from an EMBL/GenBank/DDBJ whole genome shotgun (WGS) entry which is preliminary data.</text>
</comment>
<feature type="non-terminal residue" evidence="1">
    <location>
        <position position="1"/>
    </location>
</feature>
<dbReference type="EMBL" id="BKCJ011172110">
    <property type="protein sequence ID" value="GFC98422.1"/>
    <property type="molecule type" value="Genomic_DNA"/>
</dbReference>
<accession>A0A699SLI7</accession>
<proteinExistence type="predicted"/>
<dbReference type="AlphaFoldDB" id="A0A699SLI7"/>
<gene>
    <name evidence="1" type="ORF">Tci_870392</name>
</gene>
<evidence type="ECO:0008006" key="2">
    <source>
        <dbReference type="Google" id="ProtNLM"/>
    </source>
</evidence>
<sequence length="213" mass="24585">VDELALITFPLGNNDLLFDIESDLREIKYLLNHDPTKEIDSILEVANPNNNLFDTILEMFYDEHALDYSFPPLYDDYDDDLFKLESSDFLPSPEYDSFRFEDFFDVDALPSTNNEDLFEVSVQVTPDKNVKKIAISHAFLYELPFNKEVPWSKTLLSFSSKNKEIVFKPEILPSKGVYTSLLLDLSHRGPKAFKVTKILESPMEIFPCSYGED</sequence>
<name>A0A699SLI7_TANCI</name>
<organism evidence="1">
    <name type="scientific">Tanacetum cinerariifolium</name>
    <name type="common">Dalmatian daisy</name>
    <name type="synonym">Chrysanthemum cinerariifolium</name>
    <dbReference type="NCBI Taxonomy" id="118510"/>
    <lineage>
        <taxon>Eukaryota</taxon>
        <taxon>Viridiplantae</taxon>
        <taxon>Streptophyta</taxon>
        <taxon>Embryophyta</taxon>
        <taxon>Tracheophyta</taxon>
        <taxon>Spermatophyta</taxon>
        <taxon>Magnoliopsida</taxon>
        <taxon>eudicotyledons</taxon>
        <taxon>Gunneridae</taxon>
        <taxon>Pentapetalae</taxon>
        <taxon>asterids</taxon>
        <taxon>campanulids</taxon>
        <taxon>Asterales</taxon>
        <taxon>Asteraceae</taxon>
        <taxon>Asteroideae</taxon>
        <taxon>Anthemideae</taxon>
        <taxon>Anthemidinae</taxon>
        <taxon>Tanacetum</taxon>
    </lineage>
</organism>
<protein>
    <recommendedName>
        <fullName evidence="2">Reverse transcriptase domain-containing protein</fullName>
    </recommendedName>
</protein>